<dbReference type="InterPro" id="IPR036868">
    <property type="entry name" value="TusA-like_sf"/>
</dbReference>
<feature type="domain" description="UPF0033" evidence="1">
    <location>
        <begin position="7"/>
        <end position="31"/>
    </location>
</feature>
<gene>
    <name evidence="2" type="ORF">SAMN04488503_1765</name>
</gene>
<protein>
    <submittedName>
        <fullName evidence="2">Selenium metabolism protein YedF</fullName>
    </submittedName>
</protein>
<proteinExistence type="predicted"/>
<dbReference type="InterPro" id="IPR019870">
    <property type="entry name" value="Se_metab_YedF"/>
</dbReference>
<reference evidence="2 3" key="1">
    <citation type="submission" date="2017-06" db="EMBL/GenBank/DDBJ databases">
        <authorList>
            <person name="Kim H.J."/>
            <person name="Triplett B.A."/>
        </authorList>
    </citation>
    <scope>NUCLEOTIDE SEQUENCE [LARGE SCALE GENOMIC DNA]</scope>
    <source>
        <strain evidence="2 3">DSM 13116</strain>
    </source>
</reference>
<dbReference type="PROSITE" id="PS01148">
    <property type="entry name" value="UPF0033"/>
    <property type="match status" value="1"/>
</dbReference>
<dbReference type="SUPFAM" id="SSF64307">
    <property type="entry name" value="SirA-like"/>
    <property type="match status" value="1"/>
</dbReference>
<accession>A0A239A3J7</accession>
<keyword evidence="3" id="KW-1185">Reference proteome</keyword>
<dbReference type="NCBIfam" id="TIGR03527">
    <property type="entry name" value="selenium_YedF"/>
    <property type="match status" value="1"/>
</dbReference>
<dbReference type="RefSeq" id="WP_089273822.1">
    <property type="nucleotide sequence ID" value="NZ_FZOC01000003.1"/>
</dbReference>
<sequence>MGAPLAVDCRGLACPGPVLRVMDVLDTSAPGAQEVEALEVLVDDPAAQENVTRLLVGKGFAVSAAVAPDRVTLSARREGGAPPAAAPCPVAQPGVREAETITVFITADGMGRGSDELGGKLMLNFVATLPELGPGLWRVVLVNGGVRLACEGHPCLEKLAALAEGGVSVLVCGTCLGFFGLMEKKRVGETTNMLDVVTSLGLAGKVIQV</sequence>
<name>A0A239A3J7_9BACT</name>
<dbReference type="AlphaFoldDB" id="A0A239A3J7"/>
<dbReference type="InterPro" id="IPR001455">
    <property type="entry name" value="TusA-like"/>
</dbReference>
<dbReference type="SUPFAM" id="SSF75169">
    <property type="entry name" value="DsrEFH-like"/>
    <property type="match status" value="1"/>
</dbReference>
<evidence type="ECO:0000313" key="2">
    <source>
        <dbReference type="EMBL" id="SNR89473.1"/>
    </source>
</evidence>
<evidence type="ECO:0000259" key="1">
    <source>
        <dbReference type="PROSITE" id="PS01148"/>
    </source>
</evidence>
<dbReference type="Pfam" id="PF01206">
    <property type="entry name" value="TusA"/>
    <property type="match status" value="1"/>
</dbReference>
<dbReference type="EMBL" id="FZOC01000003">
    <property type="protein sequence ID" value="SNR89473.1"/>
    <property type="molecule type" value="Genomic_DNA"/>
</dbReference>
<dbReference type="Proteomes" id="UP000198324">
    <property type="component" value="Unassembled WGS sequence"/>
</dbReference>
<evidence type="ECO:0000313" key="3">
    <source>
        <dbReference type="Proteomes" id="UP000198324"/>
    </source>
</evidence>
<organism evidence="2 3">
    <name type="scientific">Humidesulfovibrio mexicanus</name>
    <dbReference type="NCBI Taxonomy" id="147047"/>
    <lineage>
        <taxon>Bacteria</taxon>
        <taxon>Pseudomonadati</taxon>
        <taxon>Thermodesulfobacteriota</taxon>
        <taxon>Desulfovibrionia</taxon>
        <taxon>Desulfovibrionales</taxon>
        <taxon>Desulfovibrionaceae</taxon>
        <taxon>Humidesulfovibrio</taxon>
    </lineage>
</organism>
<dbReference type="Gene3D" id="3.30.110.40">
    <property type="entry name" value="TusA-like domain"/>
    <property type="match status" value="1"/>
</dbReference>
<dbReference type="OrthoDB" id="9801500at2"/>
<dbReference type="InterPro" id="IPR027396">
    <property type="entry name" value="DsrEFH-like"/>
</dbReference>